<proteinExistence type="predicted"/>
<reference evidence="1" key="1">
    <citation type="journal article" date="2016" name="Sci. Rep.">
        <title>Molecular characterization of firefly nuptial gifts: a multi-omics approach sheds light on postcopulatory sexual selection.</title>
        <authorList>
            <person name="Al-Wathiqui N."/>
            <person name="Fallon T.R."/>
            <person name="South A."/>
            <person name="Weng J.K."/>
            <person name="Lewis S.M."/>
        </authorList>
    </citation>
    <scope>NUCLEOTIDE SEQUENCE</scope>
</reference>
<protein>
    <submittedName>
        <fullName evidence="1">Uncharacterized protein</fullName>
    </submittedName>
</protein>
<organism evidence="1">
    <name type="scientific">Photinus pyralis</name>
    <name type="common">Common eastern firefly</name>
    <name type="synonym">Lampyris pyralis</name>
    <dbReference type="NCBI Taxonomy" id="7054"/>
    <lineage>
        <taxon>Eukaryota</taxon>
        <taxon>Metazoa</taxon>
        <taxon>Ecdysozoa</taxon>
        <taxon>Arthropoda</taxon>
        <taxon>Hexapoda</taxon>
        <taxon>Insecta</taxon>
        <taxon>Pterygota</taxon>
        <taxon>Neoptera</taxon>
        <taxon>Endopterygota</taxon>
        <taxon>Coleoptera</taxon>
        <taxon>Polyphaga</taxon>
        <taxon>Elateriformia</taxon>
        <taxon>Elateroidea</taxon>
        <taxon>Lampyridae</taxon>
        <taxon>Lampyrinae</taxon>
        <taxon>Photinus</taxon>
    </lineage>
</organism>
<evidence type="ECO:0000313" key="1">
    <source>
        <dbReference type="EMBL" id="JAV85453.1"/>
    </source>
</evidence>
<dbReference type="AlphaFoldDB" id="A0A1Y1MIG5"/>
<dbReference type="EMBL" id="GEZM01030643">
    <property type="protein sequence ID" value="JAV85453.1"/>
    <property type="molecule type" value="Transcribed_RNA"/>
</dbReference>
<accession>A0A1Y1MIG5</accession>
<name>A0A1Y1MIG5_PHOPY</name>
<sequence>MSKKLSYGWNQKSIFSNKLKTLSVLVRMFAMMAHPKMRAQIKHGIKFSKGVFYFHIEKPNFNRKPEFCSHHLPSRCTNFAKIRKATPERSSFFYAEEKMKEEILGQSSGNVFGSSVNLEKTLIVYLLGANLCIYLYLPSPT</sequence>
<dbReference type="EMBL" id="GEZM01030642">
    <property type="protein sequence ID" value="JAV85458.1"/>
    <property type="molecule type" value="Transcribed_RNA"/>
</dbReference>